<organism evidence="15 16">
    <name type="scientific">Tagetes erecta</name>
    <name type="common">African marigold</name>
    <dbReference type="NCBI Taxonomy" id="13708"/>
    <lineage>
        <taxon>Eukaryota</taxon>
        <taxon>Viridiplantae</taxon>
        <taxon>Streptophyta</taxon>
        <taxon>Embryophyta</taxon>
        <taxon>Tracheophyta</taxon>
        <taxon>Spermatophyta</taxon>
        <taxon>Magnoliopsida</taxon>
        <taxon>eudicotyledons</taxon>
        <taxon>Gunneridae</taxon>
        <taxon>Pentapetalae</taxon>
        <taxon>asterids</taxon>
        <taxon>campanulids</taxon>
        <taxon>Asterales</taxon>
        <taxon>Asteraceae</taxon>
        <taxon>Asteroideae</taxon>
        <taxon>Heliantheae alliance</taxon>
        <taxon>Tageteae</taxon>
        <taxon>Tagetes</taxon>
    </lineage>
</organism>
<keyword evidence="4" id="KW-0934">Plastid</keyword>
<keyword evidence="16" id="KW-1185">Reference proteome</keyword>
<protein>
    <recommendedName>
        <fullName evidence="12">phytol kinase</fullName>
        <ecNumber evidence="12">2.7.1.182</ecNumber>
    </recommendedName>
</protein>
<proteinExistence type="inferred from homology"/>
<keyword evidence="8" id="KW-0809">Transit peptide</keyword>
<keyword evidence="6 14" id="KW-0812">Transmembrane</keyword>
<gene>
    <name evidence="15" type="ORF">QVD17_36189</name>
</gene>
<evidence type="ECO:0000256" key="1">
    <source>
        <dbReference type="ARBA" id="ARBA00004508"/>
    </source>
</evidence>
<dbReference type="EC" id="2.7.1.182" evidence="12"/>
<keyword evidence="10 14" id="KW-0472">Membrane</keyword>
<dbReference type="PANTHER" id="PTHR32523:SF8">
    <property type="entry name" value="DOLICHOL KINASE"/>
    <property type="match status" value="1"/>
</dbReference>
<dbReference type="GO" id="GO:0031969">
    <property type="term" value="C:chloroplast membrane"/>
    <property type="evidence" value="ECO:0007669"/>
    <property type="project" value="UniProtKB-SubCell"/>
</dbReference>
<feature type="transmembrane region" description="Helical" evidence="14">
    <location>
        <begin position="281"/>
        <end position="302"/>
    </location>
</feature>
<evidence type="ECO:0000256" key="7">
    <source>
        <dbReference type="ARBA" id="ARBA00022777"/>
    </source>
</evidence>
<reference evidence="15" key="1">
    <citation type="journal article" date="2023" name="bioRxiv">
        <title>Improved chromosome-level genome assembly for marigold (Tagetes erecta).</title>
        <authorList>
            <person name="Jiang F."/>
            <person name="Yuan L."/>
            <person name="Wang S."/>
            <person name="Wang H."/>
            <person name="Xu D."/>
            <person name="Wang A."/>
            <person name="Fan W."/>
        </authorList>
    </citation>
    <scope>NUCLEOTIDE SEQUENCE</scope>
    <source>
        <strain evidence="15">WSJ</strain>
        <tissue evidence="15">Leaf</tissue>
    </source>
</reference>
<evidence type="ECO:0000256" key="10">
    <source>
        <dbReference type="ARBA" id="ARBA00023136"/>
    </source>
</evidence>
<comment type="caution">
    <text evidence="15">The sequence shown here is derived from an EMBL/GenBank/DDBJ whole genome shotgun (WGS) entry which is preliminary data.</text>
</comment>
<evidence type="ECO:0000256" key="3">
    <source>
        <dbReference type="ARBA" id="ARBA00022528"/>
    </source>
</evidence>
<accession>A0AAD8JY33</accession>
<evidence type="ECO:0000256" key="13">
    <source>
        <dbReference type="ARBA" id="ARBA00048889"/>
    </source>
</evidence>
<comment type="similarity">
    <text evidence="2">Belongs to the polyprenol kinase family.</text>
</comment>
<evidence type="ECO:0000256" key="9">
    <source>
        <dbReference type="ARBA" id="ARBA00022989"/>
    </source>
</evidence>
<dbReference type="Proteomes" id="UP001229421">
    <property type="component" value="Unassembled WGS sequence"/>
</dbReference>
<comment type="pathway">
    <text evidence="11">Cofactor biosynthesis; tocopherol biosynthesis.</text>
</comment>
<feature type="transmembrane region" description="Helical" evidence="14">
    <location>
        <begin position="158"/>
        <end position="175"/>
    </location>
</feature>
<keyword evidence="7" id="KW-0418">Kinase</keyword>
<name>A0AAD8JY33_TARER</name>
<keyword evidence="9 14" id="KW-1133">Transmembrane helix</keyword>
<evidence type="ECO:0000256" key="12">
    <source>
        <dbReference type="ARBA" id="ARBA00039024"/>
    </source>
</evidence>
<evidence type="ECO:0000313" key="16">
    <source>
        <dbReference type="Proteomes" id="UP001229421"/>
    </source>
</evidence>
<sequence>MTHYDNLCCLVCTLYYSQHSSIHFYPFLKIGAKFGPTTLISVSSHFLIHMATHHHHSATTKLFLRRQHPKHAFNPTTSFRHHHHHQLPIQITSVDHLHILPRRHHLLPPPCVFNFTGDVSVLQDAGASLLAVAGGYALVSGFDNLTQRQIIQQNLSRKLVHILSGLLYIGCWPIYSTSAEARYIAALVPLLNCVRLLVHGLSLVTSEDLIKSVTRDGKPEELLRGPLYYVLVLILCSIFFWRDSPIGVVSVSMMCGGDGIADIMGRRFGTHKVPYNKHKSWVGSISMFVVGFLISIGMLYYFSQFGYFELDHVLIERVAMVAMLATVVESLPTTGVLDDNISVPLVSIVAAYLSFGFQS</sequence>
<dbReference type="GO" id="GO:0010189">
    <property type="term" value="P:vitamin E biosynthetic process"/>
    <property type="evidence" value="ECO:0007669"/>
    <property type="project" value="TreeGrafter"/>
</dbReference>
<evidence type="ECO:0000256" key="4">
    <source>
        <dbReference type="ARBA" id="ARBA00022640"/>
    </source>
</evidence>
<evidence type="ECO:0000256" key="11">
    <source>
        <dbReference type="ARBA" id="ARBA00024015"/>
    </source>
</evidence>
<evidence type="ECO:0000256" key="14">
    <source>
        <dbReference type="SAM" id="Phobius"/>
    </source>
</evidence>
<evidence type="ECO:0000313" key="15">
    <source>
        <dbReference type="EMBL" id="KAK1409660.1"/>
    </source>
</evidence>
<evidence type="ECO:0000256" key="6">
    <source>
        <dbReference type="ARBA" id="ARBA00022692"/>
    </source>
</evidence>
<evidence type="ECO:0000256" key="5">
    <source>
        <dbReference type="ARBA" id="ARBA00022679"/>
    </source>
</evidence>
<keyword evidence="3" id="KW-0150">Chloroplast</keyword>
<comment type="subcellular location">
    <subcellularLocation>
        <location evidence="1">Plastid</location>
        <location evidence="1">Chloroplast membrane</location>
        <topology evidence="1">Multi-pass membrane protein</topology>
    </subcellularLocation>
</comment>
<dbReference type="EMBL" id="JAUHHV010000010">
    <property type="protein sequence ID" value="KAK1409660.1"/>
    <property type="molecule type" value="Genomic_DNA"/>
</dbReference>
<evidence type="ECO:0000256" key="8">
    <source>
        <dbReference type="ARBA" id="ARBA00022946"/>
    </source>
</evidence>
<dbReference type="PANTHER" id="PTHR32523">
    <property type="entry name" value="PHYTOL KINASE 1, CHLOROPLASTIC"/>
    <property type="match status" value="1"/>
</dbReference>
<comment type="catalytic activity">
    <reaction evidence="13">
        <text>phytol + CTP = phytyl phosphate + CDP + H(+)</text>
        <dbReference type="Rhea" id="RHEA:38055"/>
        <dbReference type="ChEBI" id="CHEBI:15378"/>
        <dbReference type="ChEBI" id="CHEBI:17327"/>
        <dbReference type="ChEBI" id="CHEBI:37563"/>
        <dbReference type="ChEBI" id="CHEBI:58069"/>
        <dbReference type="ChEBI" id="CHEBI:75483"/>
        <dbReference type="EC" id="2.7.1.182"/>
    </reaction>
</comment>
<dbReference type="AlphaFoldDB" id="A0AAD8JY33"/>
<evidence type="ECO:0000256" key="2">
    <source>
        <dbReference type="ARBA" id="ARBA00010794"/>
    </source>
</evidence>
<feature type="transmembrane region" description="Helical" evidence="14">
    <location>
        <begin position="341"/>
        <end position="357"/>
    </location>
</feature>
<dbReference type="InterPro" id="IPR039606">
    <property type="entry name" value="Phytol/farnesol_kinase"/>
</dbReference>
<keyword evidence="5" id="KW-0808">Transferase</keyword>
<feature type="transmembrane region" description="Helical" evidence="14">
    <location>
        <begin position="225"/>
        <end position="242"/>
    </location>
</feature>
<dbReference type="GO" id="GO:0010276">
    <property type="term" value="F:phytol kinase activity"/>
    <property type="evidence" value="ECO:0007669"/>
    <property type="project" value="UniProtKB-EC"/>
</dbReference>